<sequence length="539" mass="62623">MFTKNNLAHLILLSIPLWVLCLSGIFLIPQQAHFIREVCNFVLLTSFLYSLCFLIPSQKLKAICSWIIGFLLSLLLLIKLNFYHIYQVKLSASALFVIFETNAQETSEFLEVYISSTFLFLAGIFILYLLGYGYSLFKRKIIFQLDLKPSFQIILKIGLLGLAVLSAYLIHWKFSEFNILYTTKTSYADYKTTKKLIKEMLAQPTSPYLKEVKKDRKAPKIGVVIIGESTNRNHMSLYGYYRNTNPLLAKQKELWISKDVITPHVHTVIALDKILTLNSFENKRREDNASVIQLANQAGYKTFWLSNQRPVGINESVPTLIGYAATEKKFLNTDNYNRKSYDEVLLPAFNEALQDPAPYKMIFLHLSGTHLGYQERYPNTYEHFKDIPKTKFQHERAYGFINQYDNAVRYNDYIINDLLEQLKAQQTSSYMIYFSDHGDDVFDDYDNAGHSEDIGTNGMFEIPYITWVSPQFKEQLKSDLEVTKIENRKYLMDKFIHAFADLSQIFFDGLDKTKSIYDSTYVEKPRLIKGKIDYDAQKY</sequence>
<evidence type="ECO:0000256" key="5">
    <source>
        <dbReference type="ARBA" id="ARBA00022989"/>
    </source>
</evidence>
<evidence type="ECO:0000256" key="7">
    <source>
        <dbReference type="SAM" id="Phobius"/>
    </source>
</evidence>
<name>A0ABU1A4U2_9FLAO</name>
<dbReference type="InterPro" id="IPR040423">
    <property type="entry name" value="PEA_transferase"/>
</dbReference>
<dbReference type="PANTHER" id="PTHR30443:SF2">
    <property type="entry name" value="PHOSPHOETHANOLAMINE TRANSFERASE EPTC"/>
    <property type="match status" value="1"/>
</dbReference>
<protein>
    <submittedName>
        <fullName evidence="9">Sulfatase-like hydrolase/transferase</fullName>
    </submittedName>
</protein>
<dbReference type="InterPro" id="IPR017850">
    <property type="entry name" value="Alkaline_phosphatase_core_sf"/>
</dbReference>
<dbReference type="InterPro" id="IPR058130">
    <property type="entry name" value="PEA_transf_C"/>
</dbReference>
<feature type="transmembrane region" description="Helical" evidence="7">
    <location>
        <begin position="63"/>
        <end position="86"/>
    </location>
</feature>
<keyword evidence="4 7" id="KW-0812">Transmembrane</keyword>
<comment type="subcellular location">
    <subcellularLocation>
        <location evidence="1">Cell membrane</location>
        <topology evidence="1">Multi-pass membrane protein</topology>
    </subcellularLocation>
</comment>
<comment type="caution">
    <text evidence="9">The sequence shown here is derived from an EMBL/GenBank/DDBJ whole genome shotgun (WGS) entry which is preliminary data.</text>
</comment>
<keyword evidence="2" id="KW-1003">Cell membrane</keyword>
<evidence type="ECO:0000259" key="8">
    <source>
        <dbReference type="Pfam" id="PF00884"/>
    </source>
</evidence>
<dbReference type="Gene3D" id="3.40.720.10">
    <property type="entry name" value="Alkaline Phosphatase, subunit A"/>
    <property type="match status" value="1"/>
</dbReference>
<dbReference type="PANTHER" id="PTHR30443">
    <property type="entry name" value="INNER MEMBRANE PROTEIN"/>
    <property type="match status" value="1"/>
</dbReference>
<dbReference type="InterPro" id="IPR000917">
    <property type="entry name" value="Sulfatase_N"/>
</dbReference>
<reference evidence="9 10" key="1">
    <citation type="submission" date="2023-08" db="EMBL/GenBank/DDBJ databases">
        <title>Mesonia sp. MT50, isolated from deep-sea sediment of the Mariana Trench.</title>
        <authorList>
            <person name="Fu H."/>
        </authorList>
    </citation>
    <scope>NUCLEOTIDE SEQUENCE [LARGE SCALE GENOMIC DNA]</scope>
    <source>
        <strain evidence="9 10">MT50</strain>
    </source>
</reference>
<accession>A0ABU1A4U2</accession>
<proteinExistence type="predicted"/>
<gene>
    <name evidence="9" type="ORF">RBU60_09985</name>
</gene>
<keyword evidence="5 7" id="KW-1133">Transmembrane helix</keyword>
<evidence type="ECO:0000256" key="1">
    <source>
        <dbReference type="ARBA" id="ARBA00004651"/>
    </source>
</evidence>
<dbReference type="RefSeq" id="WP_308864774.1">
    <property type="nucleotide sequence ID" value="NZ_JAVHUL010000025.1"/>
</dbReference>
<feature type="transmembrane region" description="Helical" evidence="7">
    <location>
        <begin position="153"/>
        <end position="172"/>
    </location>
</feature>
<organism evidence="9 10">
    <name type="scientific">Mesonia profundi</name>
    <dbReference type="NCBI Taxonomy" id="3070998"/>
    <lineage>
        <taxon>Bacteria</taxon>
        <taxon>Pseudomonadati</taxon>
        <taxon>Bacteroidota</taxon>
        <taxon>Flavobacteriia</taxon>
        <taxon>Flavobacteriales</taxon>
        <taxon>Flavobacteriaceae</taxon>
        <taxon>Mesonia</taxon>
    </lineage>
</organism>
<feature type="transmembrane region" description="Helical" evidence="7">
    <location>
        <begin position="7"/>
        <end position="28"/>
    </location>
</feature>
<evidence type="ECO:0000256" key="4">
    <source>
        <dbReference type="ARBA" id="ARBA00022692"/>
    </source>
</evidence>
<evidence type="ECO:0000313" key="9">
    <source>
        <dbReference type="EMBL" id="MDQ7917904.1"/>
    </source>
</evidence>
<evidence type="ECO:0000256" key="2">
    <source>
        <dbReference type="ARBA" id="ARBA00022475"/>
    </source>
</evidence>
<feature type="transmembrane region" description="Helical" evidence="7">
    <location>
        <begin position="112"/>
        <end position="132"/>
    </location>
</feature>
<keyword evidence="3" id="KW-0808">Transferase</keyword>
<keyword evidence="10" id="KW-1185">Reference proteome</keyword>
<feature type="domain" description="Sulfatase N-terminal" evidence="8">
    <location>
        <begin position="223"/>
        <end position="499"/>
    </location>
</feature>
<dbReference type="EMBL" id="JAVHUL010000025">
    <property type="protein sequence ID" value="MDQ7917904.1"/>
    <property type="molecule type" value="Genomic_DNA"/>
</dbReference>
<dbReference type="Proteomes" id="UP001230915">
    <property type="component" value="Unassembled WGS sequence"/>
</dbReference>
<dbReference type="CDD" id="cd16017">
    <property type="entry name" value="LptA"/>
    <property type="match status" value="1"/>
</dbReference>
<evidence type="ECO:0000256" key="3">
    <source>
        <dbReference type="ARBA" id="ARBA00022679"/>
    </source>
</evidence>
<keyword evidence="6 7" id="KW-0472">Membrane</keyword>
<feature type="transmembrane region" description="Helical" evidence="7">
    <location>
        <begin position="34"/>
        <end position="56"/>
    </location>
</feature>
<evidence type="ECO:0000256" key="6">
    <source>
        <dbReference type="ARBA" id="ARBA00023136"/>
    </source>
</evidence>
<dbReference type="Pfam" id="PF00884">
    <property type="entry name" value="Sulfatase"/>
    <property type="match status" value="1"/>
</dbReference>
<evidence type="ECO:0000313" key="10">
    <source>
        <dbReference type="Proteomes" id="UP001230915"/>
    </source>
</evidence>
<dbReference type="SUPFAM" id="SSF53649">
    <property type="entry name" value="Alkaline phosphatase-like"/>
    <property type="match status" value="1"/>
</dbReference>